<gene>
    <name evidence="1" type="ORF">MRB53_028125</name>
</gene>
<dbReference type="Proteomes" id="UP001234297">
    <property type="component" value="Chromosome 9"/>
</dbReference>
<accession>A0ACC2KEZ8</accession>
<name>A0ACC2KEZ8_PERAE</name>
<reference evidence="1 2" key="1">
    <citation type="journal article" date="2022" name="Hortic Res">
        <title>A haplotype resolved chromosomal level avocado genome allows analysis of novel avocado genes.</title>
        <authorList>
            <person name="Nath O."/>
            <person name="Fletcher S.J."/>
            <person name="Hayward A."/>
            <person name="Shaw L.M."/>
            <person name="Masouleh A.K."/>
            <person name="Furtado A."/>
            <person name="Henry R.J."/>
            <person name="Mitter N."/>
        </authorList>
    </citation>
    <scope>NUCLEOTIDE SEQUENCE [LARGE SCALE GENOMIC DNA]</scope>
    <source>
        <strain evidence="2">cv. Hass</strain>
    </source>
</reference>
<evidence type="ECO:0000313" key="2">
    <source>
        <dbReference type="Proteomes" id="UP001234297"/>
    </source>
</evidence>
<dbReference type="EMBL" id="CM056817">
    <property type="protein sequence ID" value="KAJ8619596.1"/>
    <property type="molecule type" value="Genomic_DNA"/>
</dbReference>
<organism evidence="1 2">
    <name type="scientific">Persea americana</name>
    <name type="common">Avocado</name>
    <dbReference type="NCBI Taxonomy" id="3435"/>
    <lineage>
        <taxon>Eukaryota</taxon>
        <taxon>Viridiplantae</taxon>
        <taxon>Streptophyta</taxon>
        <taxon>Embryophyta</taxon>
        <taxon>Tracheophyta</taxon>
        <taxon>Spermatophyta</taxon>
        <taxon>Magnoliopsida</taxon>
        <taxon>Magnoliidae</taxon>
        <taxon>Laurales</taxon>
        <taxon>Lauraceae</taxon>
        <taxon>Persea</taxon>
    </lineage>
</organism>
<protein>
    <submittedName>
        <fullName evidence="1">Uncharacterized protein</fullName>
    </submittedName>
</protein>
<sequence>MDVPEPQKVKLVVIKLKKHASICWEHLKSQRAREGKSIIRTWEKMKKELKKKFLPDNYLQDAFLEYHSFQQKEMTVEEYTAEFEHVMMRCEVSERKEQKIARYLGGLRPEIYNILQLQPYWTYNDVFKLAVKVERQLKDRRGSYSKFVNQDGFSKRGSTSTTKTPSDTNKNAKMNSNLKQEVPNRSSNTRRCFKCQGIGHIASDRPNRKIASLVEEDYKDAPSNEEEEVESEKEVTYADEGEMLVIQRSLNAMLEEEENWLRKNIFHTRCTSHAKHTEPLWFTAQSTANLKEKLETEKHTACTKRLQNNTGRTRPPHSSTGKHQHQCSTLPKHTVENNLHTTLH</sequence>
<comment type="caution">
    <text evidence="1">The sequence shown here is derived from an EMBL/GenBank/DDBJ whole genome shotgun (WGS) entry which is preliminary data.</text>
</comment>
<proteinExistence type="predicted"/>
<keyword evidence="2" id="KW-1185">Reference proteome</keyword>
<evidence type="ECO:0000313" key="1">
    <source>
        <dbReference type="EMBL" id="KAJ8619596.1"/>
    </source>
</evidence>